<protein>
    <submittedName>
        <fullName evidence="3">Ferritin-like domain-containing protein</fullName>
    </submittedName>
</protein>
<dbReference type="SUPFAM" id="SSF47240">
    <property type="entry name" value="Ferritin-like"/>
    <property type="match status" value="1"/>
</dbReference>
<comment type="caution">
    <text evidence="3">The sequence shown here is derived from an EMBL/GenBank/DDBJ whole genome shotgun (WGS) entry which is preliminary data.</text>
</comment>
<dbReference type="Proteomes" id="UP000469185">
    <property type="component" value="Unassembled WGS sequence"/>
</dbReference>
<reference evidence="3 4" key="1">
    <citation type="submission" date="2020-02" db="EMBL/GenBank/DDBJ databases">
        <authorList>
            <person name="Li X.-J."/>
            <person name="Feng X.-M."/>
        </authorList>
    </citation>
    <scope>NUCLEOTIDE SEQUENCE [LARGE SCALE GENOMIC DNA]</scope>
    <source>
        <strain evidence="3 4">CGMCC 4.7225</strain>
    </source>
</reference>
<dbReference type="Gene3D" id="1.20.1260.10">
    <property type="match status" value="1"/>
</dbReference>
<dbReference type="AlphaFoldDB" id="A0A6N9YTX7"/>
<proteinExistence type="predicted"/>
<evidence type="ECO:0000256" key="1">
    <source>
        <dbReference type="SAM" id="MobiDB-lite"/>
    </source>
</evidence>
<dbReference type="Pfam" id="PF14530">
    <property type="entry name" value="DUF4439"/>
    <property type="match status" value="1"/>
</dbReference>
<feature type="region of interest" description="Disordered" evidence="1">
    <location>
        <begin position="1"/>
        <end position="34"/>
    </location>
</feature>
<dbReference type="EMBL" id="JAAGOB010000023">
    <property type="protein sequence ID" value="NED98501.1"/>
    <property type="molecule type" value="Genomic_DNA"/>
</dbReference>
<accession>A0A6N9YTX7</accession>
<keyword evidence="4" id="KW-1185">Reference proteome</keyword>
<dbReference type="InterPro" id="IPR012347">
    <property type="entry name" value="Ferritin-like"/>
</dbReference>
<dbReference type="CDD" id="cd00657">
    <property type="entry name" value="Ferritin_like"/>
    <property type="match status" value="1"/>
</dbReference>
<dbReference type="InterPro" id="IPR029447">
    <property type="entry name" value="DUF4439"/>
</dbReference>
<feature type="domain" description="DUF4439" evidence="2">
    <location>
        <begin position="43"/>
        <end position="174"/>
    </location>
</feature>
<gene>
    <name evidence="3" type="ORF">G1H11_24695</name>
</gene>
<evidence type="ECO:0000313" key="3">
    <source>
        <dbReference type="EMBL" id="NED98501.1"/>
    </source>
</evidence>
<dbReference type="InterPro" id="IPR009078">
    <property type="entry name" value="Ferritin-like_SF"/>
</dbReference>
<sequence length="181" mass="18565">MNATPEVTFEPTPGSTADGTAGDTPEATPASDDPAVSDQVIAATQAALAGEHACVYGYGVVGAYLSDDAQTAAREDLAAHESQRDLLRGYLSALDAVPEAASPAYALPFTVDDAASARAFAGELEDRLAAVYLDLVASGPGLDLRRMAADALVASALRRRRWTGEVSAFPGLDEREGAPGG</sequence>
<evidence type="ECO:0000313" key="4">
    <source>
        <dbReference type="Proteomes" id="UP000469185"/>
    </source>
</evidence>
<organism evidence="3 4">
    <name type="scientific">Phytoactinopolyspora alkaliphila</name>
    <dbReference type="NCBI Taxonomy" id="1783498"/>
    <lineage>
        <taxon>Bacteria</taxon>
        <taxon>Bacillati</taxon>
        <taxon>Actinomycetota</taxon>
        <taxon>Actinomycetes</taxon>
        <taxon>Jiangellales</taxon>
        <taxon>Jiangellaceae</taxon>
        <taxon>Phytoactinopolyspora</taxon>
    </lineage>
</organism>
<name>A0A6N9YTX7_9ACTN</name>
<dbReference type="RefSeq" id="WP_163821338.1">
    <property type="nucleotide sequence ID" value="NZ_JAAGOB010000023.1"/>
</dbReference>
<evidence type="ECO:0000259" key="2">
    <source>
        <dbReference type="Pfam" id="PF14530"/>
    </source>
</evidence>